<accession>A0A2N9F5G5</accession>
<name>A0A2N9F5G5_FAGSY</name>
<dbReference type="GO" id="GO:0051015">
    <property type="term" value="F:actin filament binding"/>
    <property type="evidence" value="ECO:0007669"/>
    <property type="project" value="TreeGrafter"/>
</dbReference>
<evidence type="ECO:0000259" key="5">
    <source>
        <dbReference type="PROSITE" id="PS51774"/>
    </source>
</evidence>
<evidence type="ECO:0000256" key="1">
    <source>
        <dbReference type="ARBA" id="ARBA00023054"/>
    </source>
</evidence>
<organism evidence="6">
    <name type="scientific">Fagus sylvatica</name>
    <name type="common">Beechnut</name>
    <dbReference type="NCBI Taxonomy" id="28930"/>
    <lineage>
        <taxon>Eukaryota</taxon>
        <taxon>Viridiplantae</taxon>
        <taxon>Streptophyta</taxon>
        <taxon>Embryophyta</taxon>
        <taxon>Tracheophyta</taxon>
        <taxon>Spermatophyta</taxon>
        <taxon>Magnoliopsida</taxon>
        <taxon>eudicotyledons</taxon>
        <taxon>Gunneridae</taxon>
        <taxon>Pentapetalae</taxon>
        <taxon>rosids</taxon>
        <taxon>fabids</taxon>
        <taxon>Fagales</taxon>
        <taxon>Fagaceae</taxon>
        <taxon>Fagus</taxon>
    </lineage>
</organism>
<dbReference type="GO" id="GO:0005886">
    <property type="term" value="C:plasma membrane"/>
    <property type="evidence" value="ECO:0007669"/>
    <property type="project" value="TreeGrafter"/>
</dbReference>
<feature type="compositionally biased region" description="Basic and acidic residues" evidence="4">
    <location>
        <begin position="1481"/>
        <end position="1498"/>
    </location>
</feature>
<feature type="region of interest" description="Disordered" evidence="4">
    <location>
        <begin position="1675"/>
        <end position="1709"/>
    </location>
</feature>
<dbReference type="PROSITE" id="PS51774">
    <property type="entry name" value="NAB"/>
    <property type="match status" value="1"/>
</dbReference>
<dbReference type="EMBL" id="OIVN01000557">
    <property type="protein sequence ID" value="SPC82099.1"/>
    <property type="molecule type" value="Genomic_DNA"/>
</dbReference>
<comment type="similarity">
    <text evidence="2">Belongs to the NET family.</text>
</comment>
<proteinExistence type="inferred from homology"/>
<feature type="coiled-coil region" evidence="3">
    <location>
        <begin position="604"/>
        <end position="827"/>
    </location>
</feature>
<keyword evidence="1 3" id="KW-0175">Coiled coil</keyword>
<dbReference type="InterPro" id="IPR011684">
    <property type="entry name" value="NAB"/>
</dbReference>
<feature type="coiled-coil region" evidence="3">
    <location>
        <begin position="1180"/>
        <end position="1357"/>
    </location>
</feature>
<feature type="coiled-coil region" evidence="3">
    <location>
        <begin position="499"/>
        <end position="568"/>
    </location>
</feature>
<reference evidence="6" key="1">
    <citation type="submission" date="2018-02" db="EMBL/GenBank/DDBJ databases">
        <authorList>
            <person name="Cohen D.B."/>
            <person name="Kent A.D."/>
        </authorList>
    </citation>
    <scope>NUCLEOTIDE SEQUENCE</scope>
</reference>
<feature type="coiled-coil region" evidence="3">
    <location>
        <begin position="195"/>
        <end position="442"/>
    </location>
</feature>
<dbReference type="Pfam" id="PF07765">
    <property type="entry name" value="KIP1"/>
    <property type="match status" value="1"/>
</dbReference>
<evidence type="ECO:0000256" key="4">
    <source>
        <dbReference type="SAM" id="MobiDB-lite"/>
    </source>
</evidence>
<feature type="region of interest" description="Disordered" evidence="4">
    <location>
        <begin position="1463"/>
        <end position="1504"/>
    </location>
</feature>
<evidence type="ECO:0000256" key="2">
    <source>
        <dbReference type="ARBA" id="ARBA00038006"/>
    </source>
</evidence>
<dbReference type="InterPro" id="IPR051861">
    <property type="entry name" value="NET_actin-binding_domain"/>
</dbReference>
<dbReference type="PANTHER" id="PTHR32258:SF6">
    <property type="entry name" value="PROTEIN NETWORKED 1A"/>
    <property type="match status" value="1"/>
</dbReference>
<feature type="compositionally biased region" description="Low complexity" evidence="4">
    <location>
        <begin position="80"/>
        <end position="89"/>
    </location>
</feature>
<feature type="region of interest" description="Disordered" evidence="4">
    <location>
        <begin position="75"/>
        <end position="104"/>
    </location>
</feature>
<dbReference type="PANTHER" id="PTHR32258">
    <property type="entry name" value="PROTEIN NETWORKED 4A"/>
    <property type="match status" value="1"/>
</dbReference>
<evidence type="ECO:0000256" key="3">
    <source>
        <dbReference type="SAM" id="Coils"/>
    </source>
</evidence>
<protein>
    <recommendedName>
        <fullName evidence="5">NAB domain-containing protein</fullName>
    </recommendedName>
</protein>
<feature type="domain" description="NAB" evidence="5">
    <location>
        <begin position="1"/>
        <end position="58"/>
    </location>
</feature>
<feature type="coiled-coil region" evidence="3">
    <location>
        <begin position="1113"/>
        <end position="1147"/>
    </location>
</feature>
<gene>
    <name evidence="6" type="ORF">FSB_LOCUS9981</name>
</gene>
<evidence type="ECO:0000313" key="6">
    <source>
        <dbReference type="EMBL" id="SPC82099.1"/>
    </source>
</evidence>
<sequence length="1783" mass="204030">MDAKVKAMIKLIEEDADSFARRAEMYYKKRPELMKLVEEFYRAYRALAERYDHATVELRQAHRTMAEAFPNQVPYELADDSPSGSSGPEAEPHTPEMPHPIRALLDPDDLHKDALGLSSTSLQTMTRNGENSEEFDTVISKRGLKQLNEMFGSRDVVPQNSNVAEGRMRKGSKVHEAEESERNLHGGFFSKSQHAGEAEAEVQTLKKTLAEIQVEKDAVLLQYKQSLEKLSHLERELNQAQRDAGGLDERASKAEIEIKILKEALVELEAERDAGLLQYNQSLERMSSLENMLSVAQDNAKGLDERAAEKEAGLLQYKQFLEKISVLETKISLSEENARMLNEQIERAETEVMALKKSLTKLNEEKEAAALQYKQCLEIIEKMESEIFHAQEDAKRLNSELLMGAAKLKSAEEQCFQLERSNQSLRSEADNLVQKIAVKDQELSEKHGELEKLQNLMHEEHSRFEQVKTTLQTLQKLHSQSQEEQRALALELKNGLQMLKDLEISKRGMEEQMQKVKEENRSLNEMNFYSTISINNLQNEIFTLKLMKEKLEEDVTVKSDQSNALQKEICHLKDEIKGLNGRYQAIIEQVESVGLNPECLESSVKDLQEKNSKLKEVCKREGDEREALQEKLKQMDELSKENAVLESSLSGLKAELEGLREKVWNLQESCQFLQGEKSTLVAEKATLLSQLQIITENMQKLLEKNTLLENSLSGANIELEGLRAKSKSLEEVCQLLGNEKSNLLNERGILVSQLENVEQRLGNLETRFTKLEEKYSDLEKEKESTICRVEELRGYIFMEKQEHTSYVQSSEARLVGLENQVHILQQESKLGKKEFEEELDRAVNAQVEIFILQKFIEDLEEKNLSLLMECQKHVESSKFSNKLISELESENLEQQVEAEFLVDEIKKLRMVIHQVFRAIQFDPDNGHVDKIEHEHIPVTHILDSIEDLKDSLLTSKDEKQQLLVENSVLLTLLGQLKSEGAELDSEKKSIEHEFEVMTEQCAMLQKDKHELLEMNGQLRSEMGKSEQREEVLKAELETLHVKLINLEGAYLALQEESSMLLKEKKSLLKGLFDLKEEKHVLEEENSFILHEALALSNTALVFESFATEKCVELEALTDNVGSLQVVNVDLKEEIGMLGKKMEMIEEENIHLNESVEKIGKELSEAKDLNDQLCIQLSIGKDFLRQKATELTEAEQKLKATENLNVELCTKVEDLKMEHEESRLIRENLERQILEVLEDSTIQKNEIECLREVNENMESTVAILHKEIKEHRIREENLNSVLQEKRDEFELWDAEAATFYFDLQISAIREVLLENKVQELAGVCESLEDETVAKGMEIEQMKERVSFLESELGGLKTQLCAYVPVITSLGDDIASLEQNAILHTKLFVAGNRETEDKEMAIHLHENSCQELKEDQSTVIPDGILYLQKMQTRIKAVEKTVVGEMERLATQESINTNIKVEDVMEETEDLKPKGTLHQKKGIRKEEMELGNDLESRKTKPENGILMKDIPLDQVSNSSFYGRSRIDNGRADDQMLELWETAEQECSQGPMVNETQKQASAPVEDVAHHKFEDRVKSQDPSLELQIEKELGIDKLEISTSVTEPNQDVNKGQFLERLASDGQKLMSLQTTLQDLKKRMEMNKRSKKASDIEYETVKRQLQEVEESVLQLVDVNDKLTKDMEDSPSSLDGRPSVELEEAGNVHRKRVTEQASKGSEKIGHLQFELQNIECILLKLEDEKKSKGKYRFPENRTGSLLRDFIYSGGRRNQRRRKKSCFCGCTRPSTDGD</sequence>
<dbReference type="Gene3D" id="1.20.5.110">
    <property type="match status" value="1"/>
</dbReference>